<name>F9DR15_9BACL</name>
<protein>
    <submittedName>
        <fullName evidence="1">Uncharacterized protein</fullName>
    </submittedName>
</protein>
<reference evidence="1 2" key="1">
    <citation type="submission" date="2011-04" db="EMBL/GenBank/DDBJ databases">
        <authorList>
            <person name="Muzny D."/>
            <person name="Qin X."/>
            <person name="Deng J."/>
            <person name="Jiang H."/>
            <person name="Liu Y."/>
            <person name="Qu J."/>
            <person name="Song X.-Z."/>
            <person name="Zhang L."/>
            <person name="Thornton R."/>
            <person name="Coyle M."/>
            <person name="Francisco L."/>
            <person name="Jackson L."/>
            <person name="Javaid M."/>
            <person name="Korchina V."/>
            <person name="Kovar C."/>
            <person name="Mata R."/>
            <person name="Mathew T."/>
            <person name="Ngo R."/>
            <person name="Nguyen L."/>
            <person name="Nguyen N."/>
            <person name="Okwuonu G."/>
            <person name="Ongeri F."/>
            <person name="Pham C."/>
            <person name="Simmons D."/>
            <person name="Wilczek-Boney K."/>
            <person name="Hale W."/>
            <person name="Jakkamsetti A."/>
            <person name="Pham P."/>
            <person name="Ruth R."/>
            <person name="San Lucas F."/>
            <person name="Warren J."/>
            <person name="Zhang J."/>
            <person name="Zhao Z."/>
            <person name="Zhou C."/>
            <person name="Zhu D."/>
            <person name="Lee S."/>
            <person name="Bess C."/>
            <person name="Blankenburg K."/>
            <person name="Forbes L."/>
            <person name="Fu Q."/>
            <person name="Gubbala S."/>
            <person name="Hirani K."/>
            <person name="Jayaseelan J.C."/>
            <person name="Lara F."/>
            <person name="Munidasa M."/>
            <person name="Palculict T."/>
            <person name="Patil S."/>
            <person name="Pu L.-L."/>
            <person name="Saada N."/>
            <person name="Tang L."/>
            <person name="Weissenberger G."/>
            <person name="Zhu Y."/>
            <person name="Hemphill L."/>
            <person name="Shang Y."/>
            <person name="Youmans B."/>
            <person name="Ayvaz T."/>
            <person name="Ross M."/>
            <person name="Santibanez J."/>
            <person name="Aqrawi P."/>
            <person name="Gross S."/>
            <person name="Joshi V."/>
            <person name="Fowler G."/>
            <person name="Nazareth L."/>
            <person name="Reid J."/>
            <person name="Worley K."/>
            <person name="Petrosino J."/>
            <person name="Highlander S."/>
            <person name="Gibbs R."/>
        </authorList>
    </citation>
    <scope>NUCLEOTIDE SEQUENCE [LARGE SCALE GENOMIC DNA]</scope>
    <source>
        <strain evidence="1 2">2681</strain>
    </source>
</reference>
<sequence>YNLFIDSDKNIYTLSSQEITKLDNQLAGFIWREAYNINQNPICGYGFDEPDIYILRKQTCRILSTEKEWSDFIPYQFEGAVNAIDCDQMGNFYGVSDDWTARKFNAVGEKVWTYRSNLVLNFIKVDRNGQVFVADTNRTVKKLNQYGEVVWSCTIPNTTGAVTDLVTTNEGTIILGIHYWHTSTSNRKNMLVKISPEGTLLKVMELGTSEVLQSLQLWDNNTILAFNKLYDVDTFRCLRYFNEAKAVFGRHDDFLYDINGTTIKAYNAYSNGKLHDFRVLDVNISSFYLRVAQAEDGNIYVWDNDQTLIKISGNGDEFWRYRAAEKIADVKVDHAHTIYVATGFYIEKLKQNVYVKNYQEM</sequence>
<dbReference type="AlphaFoldDB" id="F9DR15"/>
<dbReference type="EMBL" id="AFPZ01000033">
    <property type="protein sequence ID" value="EGQ26765.1"/>
    <property type="molecule type" value="Genomic_DNA"/>
</dbReference>
<evidence type="ECO:0000313" key="2">
    <source>
        <dbReference type="Proteomes" id="UP000005316"/>
    </source>
</evidence>
<accession>F9DR15</accession>
<proteinExistence type="predicted"/>
<dbReference type="HOGENOM" id="CLU_766237_0_0_9"/>
<dbReference type="eggNOG" id="COG1520">
    <property type="taxonomic scope" value="Bacteria"/>
</dbReference>
<dbReference type="RefSeq" id="WP_009766112.1">
    <property type="nucleotide sequence ID" value="NZ_GL982997.1"/>
</dbReference>
<evidence type="ECO:0000313" key="1">
    <source>
        <dbReference type="EMBL" id="EGQ26765.1"/>
    </source>
</evidence>
<dbReference type="Gene3D" id="2.120.10.30">
    <property type="entry name" value="TolB, C-terminal domain"/>
    <property type="match status" value="1"/>
</dbReference>
<organism evidence="1 2">
    <name type="scientific">Sporosarcina newyorkensis 2681</name>
    <dbReference type="NCBI Taxonomy" id="1027292"/>
    <lineage>
        <taxon>Bacteria</taxon>
        <taxon>Bacillati</taxon>
        <taxon>Bacillota</taxon>
        <taxon>Bacilli</taxon>
        <taxon>Bacillales</taxon>
        <taxon>Caryophanaceae</taxon>
        <taxon>Sporosarcina</taxon>
    </lineage>
</organism>
<dbReference type="SUPFAM" id="SSF63829">
    <property type="entry name" value="Calcium-dependent phosphotriesterase"/>
    <property type="match status" value="1"/>
</dbReference>
<dbReference type="Proteomes" id="UP000005316">
    <property type="component" value="Unassembled WGS sequence"/>
</dbReference>
<feature type="non-terminal residue" evidence="1">
    <location>
        <position position="1"/>
    </location>
</feature>
<gene>
    <name evidence="1" type="ORF">HMPREF9372_1245</name>
</gene>
<dbReference type="InterPro" id="IPR011042">
    <property type="entry name" value="6-blade_b-propeller_TolB-like"/>
</dbReference>
<comment type="caution">
    <text evidence="1">The sequence shown here is derived from an EMBL/GenBank/DDBJ whole genome shotgun (WGS) entry which is preliminary data.</text>
</comment>